<organism evidence="1 2">
    <name type="scientific">Microthyrium microscopicum</name>
    <dbReference type="NCBI Taxonomy" id="703497"/>
    <lineage>
        <taxon>Eukaryota</taxon>
        <taxon>Fungi</taxon>
        <taxon>Dikarya</taxon>
        <taxon>Ascomycota</taxon>
        <taxon>Pezizomycotina</taxon>
        <taxon>Dothideomycetes</taxon>
        <taxon>Dothideomycetes incertae sedis</taxon>
        <taxon>Microthyriales</taxon>
        <taxon>Microthyriaceae</taxon>
        <taxon>Microthyrium</taxon>
    </lineage>
</organism>
<reference evidence="1" key="1">
    <citation type="journal article" date="2020" name="Stud. Mycol.">
        <title>101 Dothideomycetes genomes: a test case for predicting lifestyles and emergence of pathogens.</title>
        <authorList>
            <person name="Haridas S."/>
            <person name="Albert R."/>
            <person name="Binder M."/>
            <person name="Bloem J."/>
            <person name="Labutti K."/>
            <person name="Salamov A."/>
            <person name="Andreopoulos B."/>
            <person name="Baker S."/>
            <person name="Barry K."/>
            <person name="Bills G."/>
            <person name="Bluhm B."/>
            <person name="Cannon C."/>
            <person name="Castanera R."/>
            <person name="Culley D."/>
            <person name="Daum C."/>
            <person name="Ezra D."/>
            <person name="Gonzalez J."/>
            <person name="Henrissat B."/>
            <person name="Kuo A."/>
            <person name="Liang C."/>
            <person name="Lipzen A."/>
            <person name="Lutzoni F."/>
            <person name="Magnuson J."/>
            <person name="Mondo S."/>
            <person name="Nolan M."/>
            <person name="Ohm R."/>
            <person name="Pangilinan J."/>
            <person name="Park H.-J."/>
            <person name="Ramirez L."/>
            <person name="Alfaro M."/>
            <person name="Sun H."/>
            <person name="Tritt A."/>
            <person name="Yoshinaga Y."/>
            <person name="Zwiers L.-H."/>
            <person name="Turgeon B."/>
            <person name="Goodwin S."/>
            <person name="Spatafora J."/>
            <person name="Crous P."/>
            <person name="Grigoriev I."/>
        </authorList>
    </citation>
    <scope>NUCLEOTIDE SEQUENCE</scope>
    <source>
        <strain evidence="1">CBS 115976</strain>
    </source>
</reference>
<dbReference type="Proteomes" id="UP000799302">
    <property type="component" value="Unassembled WGS sequence"/>
</dbReference>
<evidence type="ECO:0000313" key="2">
    <source>
        <dbReference type="Proteomes" id="UP000799302"/>
    </source>
</evidence>
<gene>
    <name evidence="1" type="ORF">BT63DRAFT_444292</name>
</gene>
<dbReference type="AlphaFoldDB" id="A0A6A6TXW0"/>
<keyword evidence="2" id="KW-1185">Reference proteome</keyword>
<protein>
    <submittedName>
        <fullName evidence="1">Uncharacterized protein</fullName>
    </submittedName>
</protein>
<dbReference type="OrthoDB" id="4467949at2759"/>
<proteinExistence type="predicted"/>
<name>A0A6A6TXW0_9PEZI</name>
<dbReference type="EMBL" id="MU004244">
    <property type="protein sequence ID" value="KAF2663823.1"/>
    <property type="molecule type" value="Genomic_DNA"/>
</dbReference>
<sequence length="131" mass="14870">MAEPKEPVTRLNKKLFEKPENSLEANIDALVNNKDYDKITRSPDNTNEDQRAIAAANSSVKYETSKNLNNTLVTILLDDYAADVAAGSPHPIRYVLYDRAYRSDIFYLIKKPVDIPTLKRTVRSKDEAQRA</sequence>
<accession>A0A6A6TXW0</accession>
<evidence type="ECO:0000313" key="1">
    <source>
        <dbReference type="EMBL" id="KAF2663823.1"/>
    </source>
</evidence>